<evidence type="ECO:0000313" key="3">
    <source>
        <dbReference type="Proteomes" id="UP000644282"/>
    </source>
</evidence>
<protein>
    <submittedName>
        <fullName evidence="2">YbaN family protein</fullName>
    </submittedName>
</protein>
<dbReference type="PANTHER" id="PTHR35813">
    <property type="entry name" value="INNER MEMBRANE PROTEIN YBAN"/>
    <property type="match status" value="1"/>
</dbReference>
<dbReference type="AlphaFoldDB" id="A0AA40W880"/>
<dbReference type="GO" id="GO:0005886">
    <property type="term" value="C:plasma membrane"/>
    <property type="evidence" value="ECO:0007669"/>
    <property type="project" value="TreeGrafter"/>
</dbReference>
<feature type="transmembrane region" description="Helical" evidence="1">
    <location>
        <begin position="134"/>
        <end position="152"/>
    </location>
</feature>
<dbReference type="Pfam" id="PF04304">
    <property type="entry name" value="DUF454"/>
    <property type="match status" value="1"/>
</dbReference>
<dbReference type="Proteomes" id="UP000644282">
    <property type="component" value="Unassembled WGS sequence"/>
</dbReference>
<keyword evidence="1" id="KW-0812">Transmembrane</keyword>
<evidence type="ECO:0000313" key="2">
    <source>
        <dbReference type="EMBL" id="MBE8428580.1"/>
    </source>
</evidence>
<evidence type="ECO:0000256" key="1">
    <source>
        <dbReference type="SAM" id="Phobius"/>
    </source>
</evidence>
<name>A0AA40W880_LEPIR</name>
<organism evidence="2 3">
    <name type="scientific">Leptospira interrogans serovar Pomona</name>
    <dbReference type="NCBI Taxonomy" id="44276"/>
    <lineage>
        <taxon>Bacteria</taxon>
        <taxon>Pseudomonadati</taxon>
        <taxon>Spirochaetota</taxon>
        <taxon>Spirochaetia</taxon>
        <taxon>Leptospirales</taxon>
        <taxon>Leptospiraceae</taxon>
        <taxon>Leptospira</taxon>
    </lineage>
</organism>
<dbReference type="PANTHER" id="PTHR35813:SF1">
    <property type="entry name" value="INNER MEMBRANE PROTEIN YBAN"/>
    <property type="match status" value="1"/>
</dbReference>
<sequence>MRRSSRKSKRIEFLYTILILLIMEIKDYSDEVRLHRSRLVRFLLFITGSISLALGIIGIFTPILPTTPFLLLSAACYARASHRFYNWLMNNRYFGSYIRDWRIHKMIPLRAKILAISMIFLTIGTTVFFFIPILAVKILVSLIGIFVVIYLIRIPTKRKN</sequence>
<reference evidence="2" key="1">
    <citation type="submission" date="2020-10" db="EMBL/GenBank/DDBJ databases">
        <title>New Zealand Leptospira genomics.</title>
        <authorList>
            <person name="Wilkinson D.A."/>
            <person name="Nisa S."/>
            <person name="Moinet M."/>
            <person name="Benschop J."/>
        </authorList>
    </citation>
    <scope>NUCLEOTIDE SEQUENCE</scope>
    <source>
        <strain evidence="2">ESR8</strain>
    </source>
</reference>
<keyword evidence="1" id="KW-1133">Transmembrane helix</keyword>
<gene>
    <name evidence="2" type="ORF">IQB77_01610</name>
</gene>
<feature type="transmembrane region" description="Helical" evidence="1">
    <location>
        <begin position="42"/>
        <end position="63"/>
    </location>
</feature>
<accession>A0AA40W880</accession>
<keyword evidence="1" id="KW-0472">Membrane</keyword>
<comment type="caution">
    <text evidence="2">The sequence shown here is derived from an EMBL/GenBank/DDBJ whole genome shotgun (WGS) entry which is preliminary data.</text>
</comment>
<dbReference type="RefSeq" id="WP_001254762.1">
    <property type="nucleotide sequence ID" value="NZ_CP186594.1"/>
</dbReference>
<dbReference type="InterPro" id="IPR007401">
    <property type="entry name" value="DUF454"/>
</dbReference>
<dbReference type="EMBL" id="JADDXF010000002">
    <property type="protein sequence ID" value="MBE8428580.1"/>
    <property type="molecule type" value="Genomic_DNA"/>
</dbReference>
<dbReference type="GeneID" id="61143659"/>
<proteinExistence type="predicted"/>